<evidence type="ECO:0000256" key="2">
    <source>
        <dbReference type="SAM" id="SignalP"/>
    </source>
</evidence>
<keyword evidence="1" id="KW-0812">Transmembrane</keyword>
<keyword evidence="1" id="KW-0472">Membrane</keyword>
<feature type="signal peptide" evidence="2">
    <location>
        <begin position="1"/>
        <end position="19"/>
    </location>
</feature>
<keyword evidence="5" id="KW-1185">Reference proteome</keyword>
<dbReference type="PANTHER" id="PTHR11161:SF0">
    <property type="entry name" value="O-ACYLTRANSFERASE LIKE PROTEIN"/>
    <property type="match status" value="1"/>
</dbReference>
<dbReference type="PANTHER" id="PTHR11161">
    <property type="entry name" value="O-ACYLTRANSFERASE"/>
    <property type="match status" value="1"/>
</dbReference>
<feature type="transmembrane region" description="Helical" evidence="1">
    <location>
        <begin position="596"/>
        <end position="622"/>
    </location>
</feature>
<proteinExistence type="predicted"/>
<dbReference type="Proteomes" id="UP001075354">
    <property type="component" value="Chromosome 4"/>
</dbReference>
<feature type="transmembrane region" description="Helical" evidence="1">
    <location>
        <begin position="474"/>
        <end position="494"/>
    </location>
</feature>
<comment type="caution">
    <text evidence="4">The sequence shown here is derived from an EMBL/GenBank/DDBJ whole genome shotgun (WGS) entry which is preliminary data.</text>
</comment>
<evidence type="ECO:0000313" key="5">
    <source>
        <dbReference type="Proteomes" id="UP001075354"/>
    </source>
</evidence>
<dbReference type="AlphaFoldDB" id="A0AAV7XVT0"/>
<organism evidence="4 5">
    <name type="scientific">Megalurothrips usitatus</name>
    <name type="common">bean blossom thrips</name>
    <dbReference type="NCBI Taxonomy" id="439358"/>
    <lineage>
        <taxon>Eukaryota</taxon>
        <taxon>Metazoa</taxon>
        <taxon>Ecdysozoa</taxon>
        <taxon>Arthropoda</taxon>
        <taxon>Hexapoda</taxon>
        <taxon>Insecta</taxon>
        <taxon>Pterygota</taxon>
        <taxon>Neoptera</taxon>
        <taxon>Paraneoptera</taxon>
        <taxon>Thysanoptera</taxon>
        <taxon>Terebrantia</taxon>
        <taxon>Thripoidea</taxon>
        <taxon>Thripidae</taxon>
        <taxon>Megalurothrips</taxon>
    </lineage>
</organism>
<sequence length="751" mass="81920">MSYASAAALLWLSAALVIASPSGLLGVDQSGGALQHVQDALRFPANLQEHIREAVAKDPALAAEGEACIASLQRWTRGLISSEQWALQMLDSSSSLMTGFAYGNRGDLGNFDECVASVGEDFSGRYALPFLTIQTAIKIANGRGTVGDMGSRVTQALRAGVPPLPGEGEYEGLLGVHMAVCVPSACPERVLQAALGAAVDAANGRHLNGTGLRLSGQLPPGSTSVAGPSRSVEARDWAVGLVYSMLTHLFKNFCGQRSLNVVLADSRRQKASAFLVFSAKRNAKLLFAPAADDNFSCIDGFRALMAVCVVLSHRYFLVMMAPVVNLVTLLDTTHTIYSLVVLGAILSVDTFLLIGGMVNSYVFMRVVHRSGSFSWLDYYLRRYLRLTPAFALVVAFTATWFSLLGTGPMWNSVVGMFSEDCRRNWWSALLYVDIYTDPDHRCMMQGWYLVTDMQLHWLSPLLLYPLLRWRRAGLAWLCFLMAASAAAPAAMTYVGRLRAPISLVDFWSDREFLRKMYYPPYMRATPYVFGTLMGYVLFLIKSGKIKASLGKRTALLGWACSVTLCLAVILAALPLLDKAHHPYRVAEHALYAGLHRIAWALGVSWVLMACILGYGGIVNTLLSCRTFTVLARLGYGIYLTHSAIQMIDVGTTRTPYYYSEFKMVSLNLLVPNTSGKKKDIILETQADSHSNRSVLITHKSIAIHVLSVHYTYFSRAAGGGGGGGGSLLRAYGVPLHTLHCMADEDAVFATF</sequence>
<dbReference type="EMBL" id="JAPTSV010000004">
    <property type="protein sequence ID" value="KAJ1528960.1"/>
    <property type="molecule type" value="Genomic_DNA"/>
</dbReference>
<feature type="domain" description="Nose resistant-to-fluoxetine protein N-terminal" evidence="3">
    <location>
        <begin position="65"/>
        <end position="214"/>
    </location>
</feature>
<dbReference type="Pfam" id="PF01757">
    <property type="entry name" value="Acyl_transf_3"/>
    <property type="match status" value="1"/>
</dbReference>
<feature type="chain" id="PRO_5044012277" description="Nose resistant-to-fluoxetine protein N-terminal domain-containing protein" evidence="2">
    <location>
        <begin position="20"/>
        <end position="751"/>
    </location>
</feature>
<dbReference type="Pfam" id="PF20146">
    <property type="entry name" value="NRF"/>
    <property type="match status" value="1"/>
</dbReference>
<keyword evidence="2" id="KW-0732">Signal</keyword>
<feature type="transmembrane region" description="Helical" evidence="1">
    <location>
        <begin position="447"/>
        <end position="467"/>
    </location>
</feature>
<protein>
    <recommendedName>
        <fullName evidence="3">Nose resistant-to-fluoxetine protein N-terminal domain-containing protein</fullName>
    </recommendedName>
</protein>
<feature type="transmembrane region" description="Helical" evidence="1">
    <location>
        <begin position="336"/>
        <end position="362"/>
    </location>
</feature>
<feature type="transmembrane region" description="Helical" evidence="1">
    <location>
        <begin position="555"/>
        <end position="576"/>
    </location>
</feature>
<gene>
    <name evidence="4" type="ORF">ONE63_007328</name>
</gene>
<keyword evidence="1" id="KW-1133">Transmembrane helix</keyword>
<dbReference type="InterPro" id="IPR002656">
    <property type="entry name" value="Acyl_transf_3_dom"/>
</dbReference>
<dbReference type="InterPro" id="IPR052728">
    <property type="entry name" value="O2_lipid_transport_reg"/>
</dbReference>
<feature type="transmembrane region" description="Helical" evidence="1">
    <location>
        <begin position="524"/>
        <end position="543"/>
    </location>
</feature>
<reference evidence="4" key="1">
    <citation type="submission" date="2022-12" db="EMBL/GenBank/DDBJ databases">
        <title>Chromosome-level genome assembly of the bean flower thrips Megalurothrips usitatus.</title>
        <authorList>
            <person name="Ma L."/>
            <person name="Liu Q."/>
            <person name="Li H."/>
            <person name="Cai W."/>
        </authorList>
    </citation>
    <scope>NUCLEOTIDE SEQUENCE</scope>
    <source>
        <strain evidence="4">Cailab_2022a</strain>
    </source>
</reference>
<evidence type="ECO:0000256" key="1">
    <source>
        <dbReference type="SAM" id="Phobius"/>
    </source>
</evidence>
<dbReference type="SMART" id="SM00703">
    <property type="entry name" value="NRF"/>
    <property type="match status" value="1"/>
</dbReference>
<accession>A0AAV7XVT0</accession>
<dbReference type="InterPro" id="IPR006621">
    <property type="entry name" value="Nose-resist-to-fluoxetine_N"/>
</dbReference>
<evidence type="ECO:0000313" key="4">
    <source>
        <dbReference type="EMBL" id="KAJ1528960.1"/>
    </source>
</evidence>
<feature type="transmembrane region" description="Helical" evidence="1">
    <location>
        <begin position="383"/>
        <end position="403"/>
    </location>
</feature>
<dbReference type="GO" id="GO:0016747">
    <property type="term" value="F:acyltransferase activity, transferring groups other than amino-acyl groups"/>
    <property type="evidence" value="ECO:0007669"/>
    <property type="project" value="InterPro"/>
</dbReference>
<name>A0AAV7XVT0_9NEOP</name>
<evidence type="ECO:0000259" key="3">
    <source>
        <dbReference type="SMART" id="SM00703"/>
    </source>
</evidence>